<feature type="binding site" evidence="11">
    <location>
        <position position="304"/>
    </location>
    <ligand>
        <name>L-histidine</name>
        <dbReference type="ChEBI" id="CHEBI:57595"/>
    </ligand>
</feature>
<dbReference type="InterPro" id="IPR006195">
    <property type="entry name" value="aa-tRNA-synth_II"/>
</dbReference>
<reference evidence="14 15" key="1">
    <citation type="submission" date="2014-09" db="EMBL/GenBank/DDBJ databases">
        <authorList>
            <person name="McGinnis J.M."/>
            <person name="Wolfgang W.J."/>
        </authorList>
    </citation>
    <scope>NUCLEOTIDE SEQUENCE [LARGE SCALE GENOMIC DNA]</scope>
    <source>
        <strain evidence="14 15">5503</strain>
    </source>
</reference>
<feature type="region of interest" description="Disordered" evidence="12">
    <location>
        <begin position="1"/>
        <end position="20"/>
    </location>
</feature>
<evidence type="ECO:0000256" key="6">
    <source>
        <dbReference type="ARBA" id="ARBA00022840"/>
    </source>
</evidence>
<evidence type="ECO:0000313" key="15">
    <source>
        <dbReference type="Proteomes" id="UP000029858"/>
    </source>
</evidence>
<protein>
    <recommendedName>
        <fullName evidence="10">Histidine--tRNA ligase</fullName>
        <ecNumber evidence="10">6.1.1.21</ecNumber>
    </recommendedName>
    <alternativeName>
        <fullName evidence="10">Histidyl-tRNA synthetase</fullName>
        <shortName evidence="10">HisRS</shortName>
    </alternativeName>
</protein>
<dbReference type="Gene3D" id="3.40.50.800">
    <property type="entry name" value="Anticodon-binding domain"/>
    <property type="match status" value="1"/>
</dbReference>
<accession>A0A099G5N1</accession>
<dbReference type="Proteomes" id="UP000029858">
    <property type="component" value="Unassembled WGS sequence"/>
</dbReference>
<dbReference type="EC" id="6.1.1.21" evidence="10"/>
<evidence type="ECO:0000256" key="3">
    <source>
        <dbReference type="ARBA" id="ARBA00022490"/>
    </source>
</evidence>
<feature type="domain" description="Aminoacyl-transfer RNA synthetases class-II family profile" evidence="13">
    <location>
        <begin position="28"/>
        <end position="382"/>
    </location>
</feature>
<evidence type="ECO:0000256" key="11">
    <source>
        <dbReference type="PIRSR" id="PIRSR001549-1"/>
    </source>
</evidence>
<evidence type="ECO:0000256" key="1">
    <source>
        <dbReference type="ARBA" id="ARBA00008226"/>
    </source>
</evidence>
<feature type="binding site" evidence="11">
    <location>
        <position position="138"/>
    </location>
    <ligand>
        <name>L-histidine</name>
        <dbReference type="ChEBI" id="CHEBI:57595"/>
    </ligand>
</feature>
<dbReference type="Pfam" id="PF13393">
    <property type="entry name" value="tRNA-synt_His"/>
    <property type="match status" value="1"/>
</dbReference>
<dbReference type="PIRSF" id="PIRSF001549">
    <property type="entry name" value="His-tRNA_synth"/>
    <property type="match status" value="1"/>
</dbReference>
<evidence type="ECO:0000256" key="12">
    <source>
        <dbReference type="SAM" id="MobiDB-lite"/>
    </source>
</evidence>
<dbReference type="InterPro" id="IPR033656">
    <property type="entry name" value="HisRS_anticodon"/>
</dbReference>
<dbReference type="InterPro" id="IPR036621">
    <property type="entry name" value="Anticodon-bd_dom_sf"/>
</dbReference>
<evidence type="ECO:0000256" key="4">
    <source>
        <dbReference type="ARBA" id="ARBA00022598"/>
    </source>
</evidence>
<dbReference type="InterPro" id="IPR004516">
    <property type="entry name" value="HisRS/HisZ"/>
</dbReference>
<dbReference type="SUPFAM" id="SSF52954">
    <property type="entry name" value="Class II aaRS ABD-related"/>
    <property type="match status" value="1"/>
</dbReference>
<organism evidence="14 15">
    <name type="scientific">Paracoccus sanguinis</name>
    <dbReference type="NCBI Taxonomy" id="1545044"/>
    <lineage>
        <taxon>Bacteria</taxon>
        <taxon>Pseudomonadati</taxon>
        <taxon>Pseudomonadota</taxon>
        <taxon>Alphaproteobacteria</taxon>
        <taxon>Rhodobacterales</taxon>
        <taxon>Paracoccaceae</taxon>
        <taxon>Paracoccus</taxon>
    </lineage>
</organism>
<feature type="binding site" evidence="11">
    <location>
        <position position="142"/>
    </location>
    <ligand>
        <name>L-histidine</name>
        <dbReference type="ChEBI" id="CHEBI:57595"/>
    </ligand>
</feature>
<dbReference type="HAMAP" id="MF_00127">
    <property type="entry name" value="His_tRNA_synth"/>
    <property type="match status" value="1"/>
</dbReference>
<feature type="binding site" evidence="11">
    <location>
        <begin position="94"/>
        <end position="96"/>
    </location>
    <ligand>
        <name>L-histidine</name>
        <dbReference type="ChEBI" id="CHEBI:57595"/>
    </ligand>
</feature>
<dbReference type="GO" id="GO:0005524">
    <property type="term" value="F:ATP binding"/>
    <property type="evidence" value="ECO:0007669"/>
    <property type="project" value="UniProtKB-UniRule"/>
</dbReference>
<keyword evidence="8 10" id="KW-0030">Aminoacyl-tRNA synthetase</keyword>
<dbReference type="EMBL" id="JRKQ01000159">
    <property type="protein sequence ID" value="KGJ18119.1"/>
    <property type="molecule type" value="Genomic_DNA"/>
</dbReference>
<dbReference type="CDD" id="cd00773">
    <property type="entry name" value="HisRS-like_core"/>
    <property type="match status" value="1"/>
</dbReference>
<keyword evidence="7 10" id="KW-0648">Protein biosynthesis</keyword>
<dbReference type="PROSITE" id="PS50862">
    <property type="entry name" value="AA_TRNA_LIGASE_II"/>
    <property type="match status" value="1"/>
</dbReference>
<evidence type="ECO:0000256" key="8">
    <source>
        <dbReference type="ARBA" id="ARBA00023146"/>
    </source>
</evidence>
<feature type="compositionally biased region" description="Basic and acidic residues" evidence="12">
    <location>
        <begin position="1"/>
        <end position="18"/>
    </location>
</feature>
<evidence type="ECO:0000256" key="2">
    <source>
        <dbReference type="ARBA" id="ARBA00011738"/>
    </source>
</evidence>
<feature type="binding site" evidence="11">
    <location>
        <position position="124"/>
    </location>
    <ligand>
        <name>L-histidine</name>
        <dbReference type="ChEBI" id="CHEBI:57595"/>
    </ligand>
</feature>
<dbReference type="NCBIfam" id="TIGR00442">
    <property type="entry name" value="hisS"/>
    <property type="match status" value="1"/>
</dbReference>
<dbReference type="PANTHER" id="PTHR11476">
    <property type="entry name" value="HISTIDYL-TRNA SYNTHETASE"/>
    <property type="match status" value="1"/>
</dbReference>
<dbReference type="InterPro" id="IPR004154">
    <property type="entry name" value="Anticodon-bd"/>
</dbReference>
<dbReference type="RefSeq" id="WP_036712516.1">
    <property type="nucleotide sequence ID" value="NZ_JRKQ01000159.1"/>
</dbReference>
<evidence type="ECO:0000256" key="7">
    <source>
        <dbReference type="ARBA" id="ARBA00022917"/>
    </source>
</evidence>
<sequence length="492" mass="52331">MAKDKPRRPRAEPPKGFRDSFGADVTDRNLMLERVAAVYRLHGFDALETSAVETVEALGKFLPDVDRPNAGVFAWQEEQVPGGGSGDWLALRYDLTAPLARVAAQFRNDLPSPYRRYAMGPVWRNEKPGPGRFRQFYQCDADTVGAASVAADAEIIAMLADALEAAGIPRGDYLVRVNDRKVLNGVLEAAAVAPEQAADVLRQVDKFDKVGAEGVRALLTQGRTDESGARIDGVGLTEAQTTPILAFLTARAATNDATLANLTAAVGGSTVGAEGIAELTEIAALLAATGLGPDRVVIDPSVVRGLGYYTGPVFEAELTFEILDDKGRPRQFGSVAGGGRYDDLVERFTGQKVPATGVSIGVDRLLAALRARNPAETTARGPVVVTVMDRDRMADYQAMAAELRAAGIRAEVYLGNPKNFGNQLKYADKRAAPVAVIAGADEAARGVVQVKDLILGAKIAAQASVEEWKSQPAQVEVPRASLVETVRGILAR</sequence>
<proteinExistence type="inferred from homology"/>
<name>A0A099G5N1_9RHOB</name>
<evidence type="ECO:0000313" key="14">
    <source>
        <dbReference type="EMBL" id="KGJ18119.1"/>
    </source>
</evidence>
<keyword evidence="3 10" id="KW-0963">Cytoplasm</keyword>
<comment type="subunit">
    <text evidence="2 10">Homodimer.</text>
</comment>
<dbReference type="CDD" id="cd00859">
    <property type="entry name" value="HisRS_anticodon"/>
    <property type="match status" value="1"/>
</dbReference>
<dbReference type="SUPFAM" id="SSF55681">
    <property type="entry name" value="Class II aaRS and biotin synthetases"/>
    <property type="match status" value="1"/>
</dbReference>
<dbReference type="GO" id="GO:0006427">
    <property type="term" value="P:histidyl-tRNA aminoacylation"/>
    <property type="evidence" value="ECO:0007669"/>
    <property type="project" value="UniProtKB-UniRule"/>
</dbReference>
<keyword evidence="5 10" id="KW-0547">Nucleotide-binding</keyword>
<keyword evidence="6 10" id="KW-0067">ATP-binding</keyword>
<dbReference type="InterPro" id="IPR015807">
    <property type="entry name" value="His-tRNA-ligase"/>
</dbReference>
<evidence type="ECO:0000256" key="10">
    <source>
        <dbReference type="HAMAP-Rule" id="MF_00127"/>
    </source>
</evidence>
<dbReference type="AlphaFoldDB" id="A0A099G5N1"/>
<comment type="subcellular location">
    <subcellularLocation>
        <location evidence="10">Cytoplasm</location>
    </subcellularLocation>
</comment>
<reference evidence="14 15" key="2">
    <citation type="submission" date="2014-10" db="EMBL/GenBank/DDBJ databases">
        <title>Paracoccus sanguinis sp. nov., isolated from clinical specimens of New York State patients.</title>
        <authorList>
            <person name="Mingle L.A."/>
            <person name="Cole J.A."/>
            <person name="Lapierre P."/>
            <person name="Musser K.A."/>
        </authorList>
    </citation>
    <scope>NUCLEOTIDE SEQUENCE [LARGE SCALE GENOMIC DNA]</scope>
    <source>
        <strain evidence="14 15">5503</strain>
    </source>
</reference>
<dbReference type="Pfam" id="PF03129">
    <property type="entry name" value="HGTP_anticodon"/>
    <property type="match status" value="1"/>
</dbReference>
<comment type="caution">
    <text evidence="14">The sequence shown here is derived from an EMBL/GenBank/DDBJ whole genome shotgun (WGS) entry which is preliminary data.</text>
</comment>
<keyword evidence="4 10" id="KW-0436">Ligase</keyword>
<dbReference type="InterPro" id="IPR041715">
    <property type="entry name" value="HisRS-like_core"/>
</dbReference>
<evidence type="ECO:0000259" key="13">
    <source>
        <dbReference type="PROSITE" id="PS50862"/>
    </source>
</evidence>
<dbReference type="PANTHER" id="PTHR11476:SF7">
    <property type="entry name" value="HISTIDINE--TRNA LIGASE"/>
    <property type="match status" value="1"/>
</dbReference>
<dbReference type="Gene3D" id="3.30.930.10">
    <property type="entry name" value="Bira Bifunctional Protein, Domain 2"/>
    <property type="match status" value="1"/>
</dbReference>
<feature type="binding site" evidence="11">
    <location>
        <begin position="308"/>
        <end position="309"/>
    </location>
    <ligand>
        <name>L-histidine</name>
        <dbReference type="ChEBI" id="CHEBI:57595"/>
    </ligand>
</feature>
<evidence type="ECO:0000256" key="9">
    <source>
        <dbReference type="ARBA" id="ARBA00047639"/>
    </source>
</evidence>
<evidence type="ECO:0000256" key="5">
    <source>
        <dbReference type="ARBA" id="ARBA00022741"/>
    </source>
</evidence>
<gene>
    <name evidence="10" type="primary">hisS</name>
    <name evidence="14" type="ORF">IX56_16940</name>
</gene>
<comment type="similarity">
    <text evidence="1 10">Belongs to the class-II aminoacyl-tRNA synthetase family.</text>
</comment>
<dbReference type="InterPro" id="IPR045864">
    <property type="entry name" value="aa-tRNA-synth_II/BPL/LPL"/>
</dbReference>
<dbReference type="GO" id="GO:0005737">
    <property type="term" value="C:cytoplasm"/>
    <property type="evidence" value="ECO:0007669"/>
    <property type="project" value="UniProtKB-SubCell"/>
</dbReference>
<dbReference type="GO" id="GO:0004821">
    <property type="term" value="F:histidine-tRNA ligase activity"/>
    <property type="evidence" value="ECO:0007669"/>
    <property type="project" value="UniProtKB-UniRule"/>
</dbReference>
<comment type="catalytic activity">
    <reaction evidence="9 10">
        <text>tRNA(His) + L-histidine + ATP = L-histidyl-tRNA(His) + AMP + diphosphate + H(+)</text>
        <dbReference type="Rhea" id="RHEA:17313"/>
        <dbReference type="Rhea" id="RHEA-COMP:9665"/>
        <dbReference type="Rhea" id="RHEA-COMP:9689"/>
        <dbReference type="ChEBI" id="CHEBI:15378"/>
        <dbReference type="ChEBI" id="CHEBI:30616"/>
        <dbReference type="ChEBI" id="CHEBI:33019"/>
        <dbReference type="ChEBI" id="CHEBI:57595"/>
        <dbReference type="ChEBI" id="CHEBI:78442"/>
        <dbReference type="ChEBI" id="CHEBI:78527"/>
        <dbReference type="ChEBI" id="CHEBI:456215"/>
        <dbReference type="EC" id="6.1.1.21"/>
    </reaction>
</comment>